<dbReference type="InterPro" id="IPR011990">
    <property type="entry name" value="TPR-like_helical_dom_sf"/>
</dbReference>
<dbReference type="Gene3D" id="1.25.40.10">
    <property type="entry name" value="Tetratricopeptide repeat domain"/>
    <property type="match status" value="2"/>
</dbReference>
<dbReference type="PROSITE" id="PS50005">
    <property type="entry name" value="TPR"/>
    <property type="match status" value="4"/>
</dbReference>
<dbReference type="AlphaFoldDB" id="A0A428MNN5"/>
<organism evidence="4 5">
    <name type="scientific">Edaphobacter aggregans</name>
    <dbReference type="NCBI Taxonomy" id="570835"/>
    <lineage>
        <taxon>Bacteria</taxon>
        <taxon>Pseudomonadati</taxon>
        <taxon>Acidobacteriota</taxon>
        <taxon>Terriglobia</taxon>
        <taxon>Terriglobales</taxon>
        <taxon>Acidobacteriaceae</taxon>
        <taxon>Edaphobacter</taxon>
    </lineage>
</organism>
<dbReference type="RefSeq" id="WP_125486877.1">
    <property type="nucleotide sequence ID" value="NZ_RSDW01000001.1"/>
</dbReference>
<dbReference type="Pfam" id="PF13414">
    <property type="entry name" value="TPR_11"/>
    <property type="match status" value="1"/>
</dbReference>
<dbReference type="EMBL" id="RSDW01000001">
    <property type="protein sequence ID" value="RSL18521.1"/>
    <property type="molecule type" value="Genomic_DNA"/>
</dbReference>
<dbReference type="InterPro" id="IPR051685">
    <property type="entry name" value="Ycf3/AcsC/BcsC/TPR_MFPF"/>
</dbReference>
<keyword evidence="2 3" id="KW-0802">TPR repeat</keyword>
<dbReference type="OrthoDB" id="9814800at2"/>
<gene>
    <name evidence="4" type="ORF">EDE15_4107</name>
</gene>
<feature type="repeat" description="TPR" evidence="3">
    <location>
        <begin position="117"/>
        <end position="150"/>
    </location>
</feature>
<keyword evidence="5" id="KW-1185">Reference proteome</keyword>
<dbReference type="Pfam" id="PF13432">
    <property type="entry name" value="TPR_16"/>
    <property type="match status" value="1"/>
</dbReference>
<reference evidence="4 5" key="1">
    <citation type="submission" date="2018-12" db="EMBL/GenBank/DDBJ databases">
        <title>Sequencing of bacterial isolates from soil warming experiment in Harvard Forest, Massachusetts, USA.</title>
        <authorList>
            <person name="Deangelis K."/>
        </authorList>
    </citation>
    <scope>NUCLEOTIDE SEQUENCE [LARGE SCALE GENOMIC DNA]</scope>
    <source>
        <strain evidence="4 5">EB153</strain>
    </source>
</reference>
<dbReference type="PANTHER" id="PTHR44943:SF4">
    <property type="entry name" value="TPR REPEAT-CONTAINING PROTEIN MJ0798"/>
    <property type="match status" value="1"/>
</dbReference>
<dbReference type="SMART" id="SM00028">
    <property type="entry name" value="TPR"/>
    <property type="match status" value="6"/>
</dbReference>
<feature type="repeat" description="TPR" evidence="3">
    <location>
        <begin position="83"/>
        <end position="116"/>
    </location>
</feature>
<name>A0A428MNN5_9BACT</name>
<dbReference type="SUPFAM" id="SSF48452">
    <property type="entry name" value="TPR-like"/>
    <property type="match status" value="1"/>
</dbReference>
<comment type="caution">
    <text evidence="4">The sequence shown here is derived from an EMBL/GenBank/DDBJ whole genome shotgun (WGS) entry which is preliminary data.</text>
</comment>
<evidence type="ECO:0000256" key="2">
    <source>
        <dbReference type="ARBA" id="ARBA00022803"/>
    </source>
</evidence>
<protein>
    <submittedName>
        <fullName evidence="4">Flp pilus assembly protein TadD</fullName>
    </submittedName>
</protein>
<sequence>MKRYLLDHENPIPTNDLHDALAQVIDSSNLEAGVPRLEDAIRVQHPDQPNFYVELGDAMRHSGDLSGAIDAYRQALAFDPLSSRAQRRLGATLGSAGQEDQALAVLQKSIEGEPANALLWYEQALIELRMGKREQAIDHLRKALQLKPDFAHAQNNLGAGLAQMGDQQGAEIAFRAALSTNPYDAETRANLGRLLAGKGDWRQTAFHLQKAVQLDSTDANAHMAYTVVLLQMHRLPEAENEAEAAVKADPKSSQVQDLLGQIVAQRGPNRR</sequence>
<dbReference type="InterPro" id="IPR019734">
    <property type="entry name" value="TPR_rpt"/>
</dbReference>
<dbReference type="Proteomes" id="UP000269669">
    <property type="component" value="Unassembled WGS sequence"/>
</dbReference>
<evidence type="ECO:0000313" key="5">
    <source>
        <dbReference type="Proteomes" id="UP000269669"/>
    </source>
</evidence>
<feature type="repeat" description="TPR" evidence="3">
    <location>
        <begin position="151"/>
        <end position="184"/>
    </location>
</feature>
<accession>A0A428MNN5</accession>
<evidence type="ECO:0000256" key="1">
    <source>
        <dbReference type="ARBA" id="ARBA00022737"/>
    </source>
</evidence>
<evidence type="ECO:0000313" key="4">
    <source>
        <dbReference type="EMBL" id="RSL18521.1"/>
    </source>
</evidence>
<keyword evidence="1" id="KW-0677">Repeat</keyword>
<evidence type="ECO:0000256" key="3">
    <source>
        <dbReference type="PROSITE-ProRule" id="PRU00339"/>
    </source>
</evidence>
<proteinExistence type="predicted"/>
<dbReference type="Pfam" id="PF14559">
    <property type="entry name" value="TPR_19"/>
    <property type="match status" value="1"/>
</dbReference>
<feature type="repeat" description="TPR" evidence="3">
    <location>
        <begin position="49"/>
        <end position="82"/>
    </location>
</feature>
<dbReference type="PANTHER" id="PTHR44943">
    <property type="entry name" value="CELLULOSE SYNTHASE OPERON PROTEIN C"/>
    <property type="match status" value="1"/>
</dbReference>